<keyword evidence="4 5" id="KW-0862">Zinc</keyword>
<feature type="zinc finger region" description="C3H1-type" evidence="5">
    <location>
        <begin position="168"/>
        <end position="197"/>
    </location>
</feature>
<keyword evidence="9" id="KW-1185">Reference proteome</keyword>
<protein>
    <recommendedName>
        <fullName evidence="7">C3H1-type domain-containing protein</fullName>
    </recommendedName>
</protein>
<keyword evidence="1 5" id="KW-0479">Metal-binding</keyword>
<organism evidence="8 9">
    <name type="scientific">Protopolystoma xenopodis</name>
    <dbReference type="NCBI Taxonomy" id="117903"/>
    <lineage>
        <taxon>Eukaryota</taxon>
        <taxon>Metazoa</taxon>
        <taxon>Spiralia</taxon>
        <taxon>Lophotrochozoa</taxon>
        <taxon>Platyhelminthes</taxon>
        <taxon>Monogenea</taxon>
        <taxon>Polyopisthocotylea</taxon>
        <taxon>Polystomatidea</taxon>
        <taxon>Polystomatidae</taxon>
        <taxon>Protopolystoma</taxon>
    </lineage>
</organism>
<dbReference type="InterPro" id="IPR045877">
    <property type="entry name" value="ZFP36-like"/>
</dbReference>
<evidence type="ECO:0000313" key="9">
    <source>
        <dbReference type="Proteomes" id="UP000784294"/>
    </source>
</evidence>
<evidence type="ECO:0000256" key="5">
    <source>
        <dbReference type="PROSITE-ProRule" id="PRU00723"/>
    </source>
</evidence>
<evidence type="ECO:0000256" key="4">
    <source>
        <dbReference type="ARBA" id="ARBA00022833"/>
    </source>
</evidence>
<keyword evidence="3 5" id="KW-0863">Zinc-finger</keyword>
<dbReference type="GO" id="GO:0008270">
    <property type="term" value="F:zinc ion binding"/>
    <property type="evidence" value="ECO:0007669"/>
    <property type="project" value="UniProtKB-KW"/>
</dbReference>
<dbReference type="SMART" id="SM00356">
    <property type="entry name" value="ZnF_C3H1"/>
    <property type="match status" value="2"/>
</dbReference>
<comment type="caution">
    <text evidence="8">The sequence shown here is derived from an EMBL/GenBank/DDBJ whole genome shotgun (WGS) entry which is preliminary data.</text>
</comment>
<gene>
    <name evidence="8" type="ORF">PXEA_LOCUS2310</name>
</gene>
<dbReference type="SUPFAM" id="SSF90229">
    <property type="entry name" value="CCCH zinc finger"/>
    <property type="match status" value="2"/>
</dbReference>
<dbReference type="FunFam" id="4.10.1000.10:FF:000002">
    <property type="entry name" value="Zinc finger protein 36, C3H1 type-like 1"/>
    <property type="match status" value="1"/>
</dbReference>
<feature type="domain" description="C3H1-type" evidence="7">
    <location>
        <begin position="168"/>
        <end position="197"/>
    </location>
</feature>
<feature type="compositionally biased region" description="Basic and acidic residues" evidence="6">
    <location>
        <begin position="141"/>
        <end position="154"/>
    </location>
</feature>
<feature type="zinc finger region" description="C3H1-type" evidence="5">
    <location>
        <begin position="207"/>
        <end position="235"/>
    </location>
</feature>
<dbReference type="PANTHER" id="PTHR12547:SF18">
    <property type="entry name" value="PROTEIN TIS11"/>
    <property type="match status" value="1"/>
</dbReference>
<proteinExistence type="predicted"/>
<feature type="compositionally biased region" description="Low complexity" evidence="6">
    <location>
        <begin position="25"/>
        <end position="36"/>
    </location>
</feature>
<evidence type="ECO:0000313" key="8">
    <source>
        <dbReference type="EMBL" id="VEL08870.1"/>
    </source>
</evidence>
<dbReference type="Pfam" id="PF00642">
    <property type="entry name" value="zf-CCCH"/>
    <property type="match status" value="2"/>
</dbReference>
<name>A0A3S4ZPT6_9PLAT</name>
<keyword evidence="2" id="KW-0677">Repeat</keyword>
<dbReference type="OrthoDB" id="410307at2759"/>
<dbReference type="AlphaFoldDB" id="A0A3S4ZPT6"/>
<sequence>MNTFKSPLGHLDLISSLLDQNEGQTIRTSTPSTTTIGKESERSRAGSTEESVSSIESLLSRLYKEFAEAERRESGLSTQEYLSSDNSASPMNVWQSCLSGVGTPMRQQPLMRRYSSSAYEENLPPTSLLHQITKDVQPSPRTEHKNEQKLEHRGSKAMATGVNEKRCYKTELCRRYMSSPSGACEYGSKCQFAHGVGELRLPPRHPRYKTEICHAFHTLGTCPYGRRCAFIHNETDERLAVIRRQNQLYHEFRQAHPNVTDVRVFDLIDATGYKRGIQRQNHLKQQESQKCFPQEGQCNQLTYSLNQELGSNSTTLQSMINRLRSLSLPSD</sequence>
<dbReference type="InterPro" id="IPR000571">
    <property type="entry name" value="Znf_CCCH"/>
</dbReference>
<dbReference type="Gene3D" id="4.10.1000.10">
    <property type="entry name" value="Zinc finger, CCCH-type"/>
    <property type="match status" value="2"/>
</dbReference>
<feature type="region of interest" description="Disordered" evidence="6">
    <location>
        <begin position="135"/>
        <end position="156"/>
    </location>
</feature>
<dbReference type="EMBL" id="CAAALY010004931">
    <property type="protein sequence ID" value="VEL08870.1"/>
    <property type="molecule type" value="Genomic_DNA"/>
</dbReference>
<evidence type="ECO:0000256" key="3">
    <source>
        <dbReference type="ARBA" id="ARBA00022771"/>
    </source>
</evidence>
<evidence type="ECO:0000256" key="1">
    <source>
        <dbReference type="ARBA" id="ARBA00022723"/>
    </source>
</evidence>
<dbReference type="GO" id="GO:0003729">
    <property type="term" value="F:mRNA binding"/>
    <property type="evidence" value="ECO:0007669"/>
    <property type="project" value="InterPro"/>
</dbReference>
<feature type="domain" description="C3H1-type" evidence="7">
    <location>
        <begin position="207"/>
        <end position="235"/>
    </location>
</feature>
<dbReference type="PROSITE" id="PS50103">
    <property type="entry name" value="ZF_C3H1"/>
    <property type="match status" value="2"/>
</dbReference>
<evidence type="ECO:0000256" key="6">
    <source>
        <dbReference type="SAM" id="MobiDB-lite"/>
    </source>
</evidence>
<evidence type="ECO:0000256" key="2">
    <source>
        <dbReference type="ARBA" id="ARBA00022737"/>
    </source>
</evidence>
<dbReference type="Proteomes" id="UP000784294">
    <property type="component" value="Unassembled WGS sequence"/>
</dbReference>
<accession>A0A3S4ZPT6</accession>
<dbReference type="FunFam" id="4.10.1000.10:FF:000001">
    <property type="entry name" value="zinc finger CCCH domain-containing protein 15-like"/>
    <property type="match status" value="1"/>
</dbReference>
<evidence type="ECO:0000259" key="7">
    <source>
        <dbReference type="PROSITE" id="PS50103"/>
    </source>
</evidence>
<dbReference type="InterPro" id="IPR036855">
    <property type="entry name" value="Znf_CCCH_sf"/>
</dbReference>
<reference evidence="8" key="1">
    <citation type="submission" date="2018-11" db="EMBL/GenBank/DDBJ databases">
        <authorList>
            <consortium name="Pathogen Informatics"/>
        </authorList>
    </citation>
    <scope>NUCLEOTIDE SEQUENCE</scope>
</reference>
<feature type="region of interest" description="Disordered" evidence="6">
    <location>
        <begin position="25"/>
        <end position="53"/>
    </location>
</feature>
<dbReference type="PANTHER" id="PTHR12547">
    <property type="entry name" value="CCCH ZINC FINGER/TIS11-RELATED"/>
    <property type="match status" value="1"/>
</dbReference>